<accession>A0A4R6NYH3</accession>
<reference evidence="1 2" key="1">
    <citation type="submission" date="2019-03" db="EMBL/GenBank/DDBJ databases">
        <title>Genomic Encyclopedia of Type Strains, Phase IV (KMG-IV): sequencing the most valuable type-strain genomes for metagenomic binning, comparative biology and taxonomic classification.</title>
        <authorList>
            <person name="Goeker M."/>
        </authorList>
    </citation>
    <scope>NUCLEOTIDE SEQUENCE [LARGE SCALE GENOMIC DNA]</scope>
    <source>
        <strain evidence="1 2">DSM 44496</strain>
    </source>
</reference>
<comment type="caution">
    <text evidence="1">The sequence shown here is derived from an EMBL/GenBank/DDBJ whole genome shotgun (WGS) entry which is preliminary data.</text>
</comment>
<protein>
    <submittedName>
        <fullName evidence="1">Uncharacterized protein</fullName>
    </submittedName>
</protein>
<name>A0A4R6NYH3_NOCIG</name>
<evidence type="ECO:0000313" key="2">
    <source>
        <dbReference type="Proteomes" id="UP000295087"/>
    </source>
</evidence>
<organism evidence="1 2">
    <name type="scientific">Nocardia ignorata</name>
    <dbReference type="NCBI Taxonomy" id="145285"/>
    <lineage>
        <taxon>Bacteria</taxon>
        <taxon>Bacillati</taxon>
        <taxon>Actinomycetota</taxon>
        <taxon>Actinomycetes</taxon>
        <taxon>Mycobacteriales</taxon>
        <taxon>Nocardiaceae</taxon>
        <taxon>Nocardia</taxon>
    </lineage>
</organism>
<keyword evidence="2" id="KW-1185">Reference proteome</keyword>
<dbReference type="AlphaFoldDB" id="A0A4R6NYH3"/>
<dbReference type="EMBL" id="SNXK01000012">
    <property type="protein sequence ID" value="TDP29810.1"/>
    <property type="molecule type" value="Genomic_DNA"/>
</dbReference>
<sequence>MSDMDEVITPYQARLYNAVIFGERHGRRHATNELSSLLRRVWMSRRSWQARAIADDKTINLIGALCEAEQRRAQIVDAFVRTDIILYALYGDGEKPHGWDEVRAEATKILNQAA</sequence>
<proteinExistence type="predicted"/>
<gene>
    <name evidence="1" type="ORF">DFR75_11278</name>
</gene>
<evidence type="ECO:0000313" key="1">
    <source>
        <dbReference type="EMBL" id="TDP29810.1"/>
    </source>
</evidence>
<dbReference type="Proteomes" id="UP000295087">
    <property type="component" value="Unassembled WGS sequence"/>
</dbReference>